<dbReference type="Proteomes" id="UP000310532">
    <property type="component" value="Unassembled WGS sequence"/>
</dbReference>
<evidence type="ECO:0000313" key="2">
    <source>
        <dbReference type="Proteomes" id="UP000310532"/>
    </source>
</evidence>
<dbReference type="RefSeq" id="WP_136009921.1">
    <property type="nucleotide sequence ID" value="NZ_SRYZ01000013.1"/>
</dbReference>
<dbReference type="InterPro" id="IPR011044">
    <property type="entry name" value="Quino_amine_DH_bsu"/>
</dbReference>
<comment type="caution">
    <text evidence="1">The sequence shown here is derived from an EMBL/GenBank/DDBJ whole genome shotgun (WGS) entry which is preliminary data.</text>
</comment>
<keyword evidence="2" id="KW-1185">Reference proteome</keyword>
<dbReference type="AlphaFoldDB" id="A0A4S2AZ39"/>
<dbReference type="SUPFAM" id="SSF50969">
    <property type="entry name" value="YVTN repeat-like/Quinoprotein amine dehydrogenase"/>
    <property type="match status" value="1"/>
</dbReference>
<evidence type="ECO:0008006" key="3">
    <source>
        <dbReference type="Google" id="ProtNLM"/>
    </source>
</evidence>
<proteinExistence type="predicted"/>
<dbReference type="Pfam" id="PF15869">
    <property type="entry name" value="TolB_like"/>
    <property type="match status" value="1"/>
</dbReference>
<accession>A0A4S2AZ39</accession>
<sequence>MNNKLFLMALSVVFCISCKQTNVNIDAFNQVIEVSTLDSIYSDEEDELGVITDIGIYDGILIAKHMHDEYNFSLIDLASGKLLQRWGRKGNGSDEYLDFGSNFVIQDSLLVFSERMKKKIHYVSIPNVLKNSDSVDVAQAFYPYTVDFRPTRFCFLDTYKLAVGSFKEGRFGVLDSNDSIMDFASGYPFGYEEIEGIYRGNVFQSDIKSNNKQRKFVISTFASDVFEIYQLSDNCVHRTFVSPYANIPQIKQKGGRFTVDYDKSIAGLMKMAVSDDLICFTYSSLSYTEAAAMDMASREILCFNWKGEKVKKYILPFPISNLSIDEHYIYVVRYQNDRTIVYRFSL</sequence>
<organism evidence="1 2">
    <name type="scientific">Bacteroides muris</name>
    <name type="common">ex Afrizal et al. 2022</name>
    <dbReference type="NCBI Taxonomy" id="2516960"/>
    <lineage>
        <taxon>Bacteria</taxon>
        <taxon>Pseudomonadati</taxon>
        <taxon>Bacteroidota</taxon>
        <taxon>Bacteroidia</taxon>
        <taxon>Bacteroidales</taxon>
        <taxon>Bacteroidaceae</taxon>
        <taxon>Bacteroides</taxon>
    </lineage>
</organism>
<evidence type="ECO:0000313" key="1">
    <source>
        <dbReference type="EMBL" id="TGY06899.1"/>
    </source>
</evidence>
<reference evidence="1 2" key="1">
    <citation type="submission" date="2019-04" db="EMBL/GenBank/DDBJ databases">
        <title>Microbes associate with the intestines of laboratory mice.</title>
        <authorList>
            <person name="Navarre W."/>
            <person name="Wong E."/>
            <person name="Huang K."/>
            <person name="Tropini C."/>
            <person name="Ng K."/>
            <person name="Yu B."/>
        </authorList>
    </citation>
    <scope>NUCLEOTIDE SEQUENCE [LARGE SCALE GENOMIC DNA]</scope>
    <source>
        <strain evidence="1 2">NM69_E16B</strain>
    </source>
</reference>
<gene>
    <name evidence="1" type="ORF">E5355_07990</name>
</gene>
<name>A0A4S2AZ39_9BACE</name>
<dbReference type="EMBL" id="SRYZ01000013">
    <property type="protein sequence ID" value="TGY06899.1"/>
    <property type="molecule type" value="Genomic_DNA"/>
</dbReference>
<protein>
    <recommendedName>
        <fullName evidence="3">6-bladed beta-propeller</fullName>
    </recommendedName>
</protein>